<proteinExistence type="predicted"/>
<feature type="region of interest" description="Disordered" evidence="1">
    <location>
        <begin position="1"/>
        <end position="22"/>
    </location>
</feature>
<comment type="caution">
    <text evidence="2">The sequence shown here is derived from an EMBL/GenBank/DDBJ whole genome shotgun (WGS) entry which is preliminary data.</text>
</comment>
<keyword evidence="3" id="KW-1185">Reference proteome</keyword>
<reference evidence="2 3" key="1">
    <citation type="journal article" date="2019" name="Sci. Rep.">
        <title>Orb-weaving spider Araneus ventricosus genome elucidates the spidroin gene catalogue.</title>
        <authorList>
            <person name="Kono N."/>
            <person name="Nakamura H."/>
            <person name="Ohtoshi R."/>
            <person name="Moran D.A.P."/>
            <person name="Shinohara A."/>
            <person name="Yoshida Y."/>
            <person name="Fujiwara M."/>
            <person name="Mori M."/>
            <person name="Tomita M."/>
            <person name="Arakawa K."/>
        </authorList>
    </citation>
    <scope>NUCLEOTIDE SEQUENCE [LARGE SCALE GENOMIC DNA]</scope>
</reference>
<evidence type="ECO:0000313" key="2">
    <source>
        <dbReference type="EMBL" id="GBL99149.1"/>
    </source>
</evidence>
<accession>A0A4Y2C4R6</accession>
<evidence type="ECO:0000256" key="1">
    <source>
        <dbReference type="SAM" id="MobiDB-lite"/>
    </source>
</evidence>
<dbReference type="EMBL" id="BGPR01000145">
    <property type="protein sequence ID" value="GBL99149.1"/>
    <property type="molecule type" value="Genomic_DNA"/>
</dbReference>
<organism evidence="2 3">
    <name type="scientific">Araneus ventricosus</name>
    <name type="common">Orbweaver spider</name>
    <name type="synonym">Epeira ventricosa</name>
    <dbReference type="NCBI Taxonomy" id="182803"/>
    <lineage>
        <taxon>Eukaryota</taxon>
        <taxon>Metazoa</taxon>
        <taxon>Ecdysozoa</taxon>
        <taxon>Arthropoda</taxon>
        <taxon>Chelicerata</taxon>
        <taxon>Arachnida</taxon>
        <taxon>Araneae</taxon>
        <taxon>Araneomorphae</taxon>
        <taxon>Entelegynae</taxon>
        <taxon>Araneoidea</taxon>
        <taxon>Araneidae</taxon>
        <taxon>Araneus</taxon>
    </lineage>
</organism>
<dbReference type="AlphaFoldDB" id="A0A4Y2C4R6"/>
<protein>
    <submittedName>
        <fullName evidence="2">Uncharacterized protein</fullName>
    </submittedName>
</protein>
<name>A0A4Y2C4R6_ARAVE</name>
<feature type="compositionally biased region" description="Low complexity" evidence="1">
    <location>
        <begin position="1"/>
        <end position="11"/>
    </location>
</feature>
<dbReference type="OrthoDB" id="6429707at2759"/>
<gene>
    <name evidence="2" type="ORF">AVEN_64139_1</name>
</gene>
<dbReference type="Proteomes" id="UP000499080">
    <property type="component" value="Unassembled WGS sequence"/>
</dbReference>
<evidence type="ECO:0000313" key="3">
    <source>
        <dbReference type="Proteomes" id="UP000499080"/>
    </source>
</evidence>
<sequence length="169" mass="19794">MAQRYTTPKSSSTKKRSSNEMGLLSDITTESFFKKIRKLEERDRITYRKPYSYYYSPKKRYPRSIISKPSRESLRDSSSEESIEYEVINSYEVGSLGLVPFEEGIESKKCQAIKTIQPSKLESKQLNFDLVAARILSGMGLLNKFEETSENTFCLRKRPVRKRRQYYPI</sequence>